<dbReference type="InterPro" id="IPR039424">
    <property type="entry name" value="SBP_5"/>
</dbReference>
<dbReference type="SUPFAM" id="SSF53850">
    <property type="entry name" value="Periplasmic binding protein-like II"/>
    <property type="match status" value="1"/>
</dbReference>
<organism evidence="2">
    <name type="scientific">marine sediment metagenome</name>
    <dbReference type="NCBI Taxonomy" id="412755"/>
    <lineage>
        <taxon>unclassified sequences</taxon>
        <taxon>metagenomes</taxon>
        <taxon>ecological metagenomes</taxon>
    </lineage>
</organism>
<evidence type="ECO:0000259" key="1">
    <source>
        <dbReference type="Pfam" id="PF00496"/>
    </source>
</evidence>
<dbReference type="Gene3D" id="3.40.190.10">
    <property type="entry name" value="Periplasmic binding protein-like II"/>
    <property type="match status" value="1"/>
</dbReference>
<protein>
    <recommendedName>
        <fullName evidence="1">Solute-binding protein family 5 domain-containing protein</fullName>
    </recommendedName>
</protein>
<reference evidence="2" key="1">
    <citation type="journal article" date="2014" name="Front. Microbiol.">
        <title>High frequency of phylogenetically diverse reductive dehalogenase-homologous genes in deep subseafloor sedimentary metagenomes.</title>
        <authorList>
            <person name="Kawai M."/>
            <person name="Futagami T."/>
            <person name="Toyoda A."/>
            <person name="Takaki Y."/>
            <person name="Nishi S."/>
            <person name="Hori S."/>
            <person name="Arai W."/>
            <person name="Tsubouchi T."/>
            <person name="Morono Y."/>
            <person name="Uchiyama I."/>
            <person name="Ito T."/>
            <person name="Fujiyama A."/>
            <person name="Inagaki F."/>
            <person name="Takami H."/>
        </authorList>
    </citation>
    <scope>NUCLEOTIDE SEQUENCE</scope>
    <source>
        <strain evidence="2">Expedition CK06-06</strain>
    </source>
</reference>
<dbReference type="PANTHER" id="PTHR30290">
    <property type="entry name" value="PERIPLASMIC BINDING COMPONENT OF ABC TRANSPORTER"/>
    <property type="match status" value="1"/>
</dbReference>
<gene>
    <name evidence="2" type="ORF">S01H4_36014</name>
</gene>
<name>X1AKZ9_9ZZZZ</name>
<dbReference type="InterPro" id="IPR000914">
    <property type="entry name" value="SBP_5_dom"/>
</dbReference>
<feature type="non-terminal residue" evidence="2">
    <location>
        <position position="155"/>
    </location>
</feature>
<dbReference type="GO" id="GO:1904680">
    <property type="term" value="F:peptide transmembrane transporter activity"/>
    <property type="evidence" value="ECO:0007669"/>
    <property type="project" value="TreeGrafter"/>
</dbReference>
<sequence>MLRVKVAAGELPPVEERLPEEPFVIDPLEEIGQYGGTLRTLRPNPDRDADISGILVELPLVDPPELIAPDEYKGNVFLSCKVGEEGKLFTFHMRKGLKWSDGYPVTSEDVLFNYEDILLNEKITPLYPRMLTAAGEPMKLEVIDDYTFRIRFAAS</sequence>
<feature type="domain" description="Solute-binding protein family 5" evidence="1">
    <location>
        <begin position="76"/>
        <end position="153"/>
    </location>
</feature>
<dbReference type="EMBL" id="BART01019208">
    <property type="protein sequence ID" value="GAG83255.1"/>
    <property type="molecule type" value="Genomic_DNA"/>
</dbReference>
<dbReference type="PANTHER" id="PTHR30290:SF62">
    <property type="entry name" value="OLIGOPEPTIDE ABC TRANSPORTER, PERIPLASMIC OLIGOPEPTIDE-BINDING PROTEIN"/>
    <property type="match status" value="1"/>
</dbReference>
<comment type="caution">
    <text evidence="2">The sequence shown here is derived from an EMBL/GenBank/DDBJ whole genome shotgun (WGS) entry which is preliminary data.</text>
</comment>
<evidence type="ECO:0000313" key="2">
    <source>
        <dbReference type="EMBL" id="GAG83255.1"/>
    </source>
</evidence>
<accession>X1AKZ9</accession>
<dbReference type="Pfam" id="PF00496">
    <property type="entry name" value="SBP_bac_5"/>
    <property type="match status" value="1"/>
</dbReference>
<dbReference type="GO" id="GO:0015833">
    <property type="term" value="P:peptide transport"/>
    <property type="evidence" value="ECO:0007669"/>
    <property type="project" value="TreeGrafter"/>
</dbReference>
<dbReference type="AlphaFoldDB" id="X1AKZ9"/>
<proteinExistence type="predicted"/>